<dbReference type="InterPro" id="IPR036249">
    <property type="entry name" value="Thioredoxin-like_sf"/>
</dbReference>
<keyword evidence="6 10" id="KW-0676">Redox-active center</keyword>
<dbReference type="InterPro" id="IPR017937">
    <property type="entry name" value="Thioredoxin_CS"/>
</dbReference>
<keyword evidence="3" id="KW-0813">Transport</keyword>
<dbReference type="PROSITE" id="PS00194">
    <property type="entry name" value="THIOREDOXIN_1"/>
    <property type="match status" value="1"/>
</dbReference>
<feature type="disulfide bond" description="Redox-active" evidence="10">
    <location>
        <begin position="30"/>
        <end position="33"/>
    </location>
</feature>
<keyword evidence="5 10" id="KW-1015">Disulfide bond</keyword>
<dbReference type="RefSeq" id="WP_073235823.1">
    <property type="nucleotide sequence ID" value="NZ_FQUY01000003.1"/>
</dbReference>
<proteinExistence type="inferred from homology"/>
<organism evidence="12 13">
    <name type="scientific">Desulforamulus putei DSM 12395</name>
    <dbReference type="NCBI Taxonomy" id="1121429"/>
    <lineage>
        <taxon>Bacteria</taxon>
        <taxon>Bacillati</taxon>
        <taxon>Bacillota</taxon>
        <taxon>Clostridia</taxon>
        <taxon>Eubacteriales</taxon>
        <taxon>Peptococcaceae</taxon>
        <taxon>Desulforamulus</taxon>
    </lineage>
</organism>
<dbReference type="PANTHER" id="PTHR45663">
    <property type="entry name" value="GEO12009P1"/>
    <property type="match status" value="1"/>
</dbReference>
<dbReference type="GO" id="GO:0045454">
    <property type="term" value="P:cell redox homeostasis"/>
    <property type="evidence" value="ECO:0007669"/>
    <property type="project" value="TreeGrafter"/>
</dbReference>
<evidence type="ECO:0000313" key="13">
    <source>
        <dbReference type="Proteomes" id="UP000184148"/>
    </source>
</evidence>
<dbReference type="OrthoDB" id="9790390at2"/>
<evidence type="ECO:0000256" key="4">
    <source>
        <dbReference type="ARBA" id="ARBA00022982"/>
    </source>
</evidence>
<dbReference type="PANTHER" id="PTHR45663:SF11">
    <property type="entry name" value="GEO12009P1"/>
    <property type="match status" value="1"/>
</dbReference>
<keyword evidence="4" id="KW-0249">Electron transport</keyword>
<keyword evidence="13" id="KW-1185">Reference proteome</keyword>
<dbReference type="InterPro" id="IPR005746">
    <property type="entry name" value="Thioredoxin"/>
</dbReference>
<evidence type="ECO:0000256" key="6">
    <source>
        <dbReference type="ARBA" id="ARBA00023284"/>
    </source>
</evidence>
<feature type="site" description="Deprotonates C-terminal active site Cys" evidence="9">
    <location>
        <position position="24"/>
    </location>
</feature>
<dbReference type="InterPro" id="IPR013766">
    <property type="entry name" value="Thioredoxin_domain"/>
</dbReference>
<evidence type="ECO:0000256" key="5">
    <source>
        <dbReference type="ARBA" id="ARBA00023157"/>
    </source>
</evidence>
<dbReference type="Gene3D" id="3.40.30.10">
    <property type="entry name" value="Glutaredoxin"/>
    <property type="match status" value="1"/>
</dbReference>
<feature type="site" description="Contributes to redox potential value" evidence="9">
    <location>
        <position position="32"/>
    </location>
</feature>
<dbReference type="NCBIfam" id="TIGR01068">
    <property type="entry name" value="thioredoxin"/>
    <property type="match status" value="1"/>
</dbReference>
<dbReference type="PROSITE" id="PS51352">
    <property type="entry name" value="THIOREDOXIN_2"/>
    <property type="match status" value="1"/>
</dbReference>
<comment type="similarity">
    <text evidence="1 8">Belongs to the thioredoxin family.</text>
</comment>
<evidence type="ECO:0000256" key="1">
    <source>
        <dbReference type="ARBA" id="ARBA00008987"/>
    </source>
</evidence>
<evidence type="ECO:0000256" key="3">
    <source>
        <dbReference type="ARBA" id="ARBA00022448"/>
    </source>
</evidence>
<dbReference type="FunFam" id="3.40.30.10:FF:000001">
    <property type="entry name" value="Thioredoxin"/>
    <property type="match status" value="1"/>
</dbReference>
<feature type="active site" description="Nucleophile" evidence="9">
    <location>
        <position position="33"/>
    </location>
</feature>
<sequence>MAMEFNAANFETEVLKSDIPVLVDFWAAWCGPCRAIAPIIDQLSSEFAGKVKIGKVNVDENRDLAQQFGVMSIPTLIFFKGGQKVDQVIGFTSKADLEKKLNALL</sequence>
<dbReference type="PIRSF" id="PIRSF000077">
    <property type="entry name" value="Thioredoxin"/>
    <property type="match status" value="1"/>
</dbReference>
<dbReference type="PRINTS" id="PR00421">
    <property type="entry name" value="THIOREDOXIN"/>
</dbReference>
<protein>
    <recommendedName>
        <fullName evidence="2 7">Thioredoxin</fullName>
    </recommendedName>
</protein>
<feature type="domain" description="Thioredoxin" evidence="11">
    <location>
        <begin position="1"/>
        <end position="105"/>
    </location>
</feature>
<accession>A0A1M4UPG4</accession>
<dbReference type="SUPFAM" id="SSF52833">
    <property type="entry name" value="Thioredoxin-like"/>
    <property type="match status" value="1"/>
</dbReference>
<evidence type="ECO:0000256" key="10">
    <source>
        <dbReference type="PIRSR" id="PIRSR000077-4"/>
    </source>
</evidence>
<name>A0A1M4UPG4_9FIRM</name>
<evidence type="ECO:0000256" key="7">
    <source>
        <dbReference type="NCBIfam" id="TIGR01068"/>
    </source>
</evidence>
<feature type="active site" description="Nucleophile" evidence="9">
    <location>
        <position position="30"/>
    </location>
</feature>
<gene>
    <name evidence="12" type="ORF">SAMN02745133_00719</name>
</gene>
<dbReference type="CDD" id="cd02947">
    <property type="entry name" value="TRX_family"/>
    <property type="match status" value="1"/>
</dbReference>
<reference evidence="13" key="1">
    <citation type="submission" date="2016-11" db="EMBL/GenBank/DDBJ databases">
        <authorList>
            <person name="Varghese N."/>
            <person name="Submissions S."/>
        </authorList>
    </citation>
    <scope>NUCLEOTIDE SEQUENCE [LARGE SCALE GENOMIC DNA]</scope>
    <source>
        <strain evidence="13">DSM 12395</strain>
    </source>
</reference>
<dbReference type="AlphaFoldDB" id="A0A1M4UPG4"/>
<dbReference type="GO" id="GO:0005829">
    <property type="term" value="C:cytosol"/>
    <property type="evidence" value="ECO:0007669"/>
    <property type="project" value="TreeGrafter"/>
</dbReference>
<dbReference type="STRING" id="1121429.SAMN02745133_00719"/>
<evidence type="ECO:0000256" key="9">
    <source>
        <dbReference type="PIRSR" id="PIRSR000077-1"/>
    </source>
</evidence>
<evidence type="ECO:0000259" key="11">
    <source>
        <dbReference type="PROSITE" id="PS51352"/>
    </source>
</evidence>
<dbReference type="GO" id="GO:0015035">
    <property type="term" value="F:protein-disulfide reductase activity"/>
    <property type="evidence" value="ECO:0007669"/>
    <property type="project" value="UniProtKB-UniRule"/>
</dbReference>
<dbReference type="Pfam" id="PF00085">
    <property type="entry name" value="Thioredoxin"/>
    <property type="match status" value="1"/>
</dbReference>
<evidence type="ECO:0000313" key="12">
    <source>
        <dbReference type="EMBL" id="SHE58606.1"/>
    </source>
</evidence>
<dbReference type="EMBL" id="FQUY01000003">
    <property type="protein sequence ID" value="SHE58606.1"/>
    <property type="molecule type" value="Genomic_DNA"/>
</dbReference>
<evidence type="ECO:0000256" key="8">
    <source>
        <dbReference type="PIRNR" id="PIRNR000077"/>
    </source>
</evidence>
<dbReference type="Proteomes" id="UP000184148">
    <property type="component" value="Unassembled WGS sequence"/>
</dbReference>
<evidence type="ECO:0000256" key="2">
    <source>
        <dbReference type="ARBA" id="ARBA00020570"/>
    </source>
</evidence>
<feature type="site" description="Contributes to redox potential value" evidence="9">
    <location>
        <position position="31"/>
    </location>
</feature>